<dbReference type="Gene3D" id="3.90.1210.10">
    <property type="entry name" value="Antifreeze-like/N-acetylneuraminic acid synthase C-terminal domain"/>
    <property type="match status" value="1"/>
</dbReference>
<dbReference type="Proteomes" id="UP001205906">
    <property type="component" value="Unassembled WGS sequence"/>
</dbReference>
<evidence type="ECO:0000313" key="2">
    <source>
        <dbReference type="EMBL" id="MCO6050152.1"/>
    </source>
</evidence>
<name>A0ABT1C5U7_9HYPH</name>
<dbReference type="InterPro" id="IPR013974">
    <property type="entry name" value="SAF"/>
</dbReference>
<dbReference type="Pfam" id="PF03102">
    <property type="entry name" value="NeuB"/>
    <property type="match status" value="1"/>
</dbReference>
<dbReference type="EMBL" id="JAMXQS010000005">
    <property type="protein sequence ID" value="MCO6050152.1"/>
    <property type="molecule type" value="Genomic_DNA"/>
</dbReference>
<dbReference type="PROSITE" id="PS50844">
    <property type="entry name" value="AFP_LIKE"/>
    <property type="match status" value="1"/>
</dbReference>
<reference evidence="2 3" key="1">
    <citation type="submission" date="2022-06" db="EMBL/GenBank/DDBJ databases">
        <title>Mesorhizobium sp. strain RP14 Genome sequencing and assembly.</title>
        <authorList>
            <person name="Kim I."/>
        </authorList>
    </citation>
    <scope>NUCLEOTIDE SEQUENCE [LARGE SCALE GENOMIC DNA]</scope>
    <source>
        <strain evidence="3">RP14(2022)</strain>
    </source>
</reference>
<comment type="caution">
    <text evidence="2">The sequence shown here is derived from an EMBL/GenBank/DDBJ whole genome shotgun (WGS) entry which is preliminary data.</text>
</comment>
<accession>A0ABT1C5U7</accession>
<dbReference type="SUPFAM" id="SSF51269">
    <property type="entry name" value="AFP III-like domain"/>
    <property type="match status" value="1"/>
</dbReference>
<keyword evidence="3" id="KW-1185">Reference proteome</keyword>
<feature type="domain" description="AFP-like" evidence="1">
    <location>
        <begin position="298"/>
        <end position="354"/>
    </location>
</feature>
<proteinExistence type="predicted"/>
<dbReference type="PANTHER" id="PTHR42966:SF1">
    <property type="entry name" value="SIALIC ACID SYNTHASE"/>
    <property type="match status" value="1"/>
</dbReference>
<gene>
    <name evidence="2" type="ORF">NGM99_10150</name>
</gene>
<dbReference type="SUPFAM" id="SSF51569">
    <property type="entry name" value="Aldolase"/>
    <property type="match status" value="1"/>
</dbReference>
<organism evidence="2 3">
    <name type="scientific">Mesorhizobium liriopis</name>
    <dbReference type="NCBI Taxonomy" id="2953882"/>
    <lineage>
        <taxon>Bacteria</taxon>
        <taxon>Pseudomonadati</taxon>
        <taxon>Pseudomonadota</taxon>
        <taxon>Alphaproteobacteria</taxon>
        <taxon>Hyphomicrobiales</taxon>
        <taxon>Phyllobacteriaceae</taxon>
        <taxon>Mesorhizobium</taxon>
    </lineage>
</organism>
<dbReference type="InterPro" id="IPR013132">
    <property type="entry name" value="PseI/NeuA/B-like_N"/>
</dbReference>
<dbReference type="Gene3D" id="3.20.20.70">
    <property type="entry name" value="Aldolase class I"/>
    <property type="match status" value="1"/>
</dbReference>
<dbReference type="InterPro" id="IPR013785">
    <property type="entry name" value="Aldolase_TIM"/>
</dbReference>
<sequence length="354" mass="38534">MTADAPEIIIGSRKVGSAHPPLFWPDIDLYFHRDEKLARRLIDTIAAAGGGYLKGAALHRADLCLDESGLMPYFDHLNGKMVAYPYRQMIEDMVVPLGMLERLLSHGRDAGLEIVLSVYDEEGVCFAEQSHVVALKIPSSNITHKWLIERAASTGLPLVIDTGRSRWFEIDRAIGWAEKAGGLGRLLIQHSPPGPPATAERFHMRMLAELSRSFACPVGLSDHHAGLDMLPLALALGACVFEKGVVAERCEAGIDRAHAIPADRLAEAIKMMHSNWMALGHSRRPDGDAPMSSPDRMGCVAARTLTVGEFLTRKDIEFAFPVVGAPADEADRLVGRKVKSALVRGQPITPADLS</sequence>
<protein>
    <submittedName>
        <fullName evidence="2">N-acetylneuraminate synthase family protein</fullName>
    </submittedName>
</protein>
<dbReference type="InterPro" id="IPR051690">
    <property type="entry name" value="PseI-like"/>
</dbReference>
<dbReference type="RefSeq" id="WP_252818548.1">
    <property type="nucleotide sequence ID" value="NZ_JAMXQS010000005.1"/>
</dbReference>
<dbReference type="InterPro" id="IPR036732">
    <property type="entry name" value="AFP_Neu5c_C_sf"/>
</dbReference>
<dbReference type="SMART" id="SM00858">
    <property type="entry name" value="SAF"/>
    <property type="match status" value="1"/>
</dbReference>
<dbReference type="CDD" id="cd11614">
    <property type="entry name" value="SAF_CpaB_FlgA_like"/>
    <property type="match status" value="1"/>
</dbReference>
<evidence type="ECO:0000259" key="1">
    <source>
        <dbReference type="PROSITE" id="PS50844"/>
    </source>
</evidence>
<dbReference type="InterPro" id="IPR006190">
    <property type="entry name" value="SAF_AFP_Neu5Ac"/>
</dbReference>
<evidence type="ECO:0000313" key="3">
    <source>
        <dbReference type="Proteomes" id="UP001205906"/>
    </source>
</evidence>
<dbReference type="Pfam" id="PF08666">
    <property type="entry name" value="SAF"/>
    <property type="match status" value="1"/>
</dbReference>
<dbReference type="PANTHER" id="PTHR42966">
    <property type="entry name" value="N-ACETYLNEURAMINATE SYNTHASE"/>
    <property type="match status" value="1"/>
</dbReference>